<keyword evidence="4" id="KW-1185">Reference proteome</keyword>
<dbReference type="InterPro" id="IPR024630">
    <property type="entry name" value="Stc1"/>
</dbReference>
<dbReference type="GeneID" id="25414856"/>
<evidence type="ECO:0000313" key="3">
    <source>
        <dbReference type="EMBL" id="KEQ75476.1"/>
    </source>
</evidence>
<evidence type="ECO:0000313" key="4">
    <source>
        <dbReference type="Proteomes" id="UP000027730"/>
    </source>
</evidence>
<evidence type="ECO:0000256" key="1">
    <source>
        <dbReference type="SAM" id="MobiDB-lite"/>
    </source>
</evidence>
<dbReference type="STRING" id="1043004.A0A074XLN8"/>
<evidence type="ECO:0000259" key="2">
    <source>
        <dbReference type="Pfam" id="PF12898"/>
    </source>
</evidence>
<dbReference type="OrthoDB" id="3514033at2759"/>
<feature type="region of interest" description="Disordered" evidence="1">
    <location>
        <begin position="153"/>
        <end position="180"/>
    </location>
</feature>
<dbReference type="Pfam" id="PF12898">
    <property type="entry name" value="Stc1"/>
    <property type="match status" value="1"/>
</dbReference>
<gene>
    <name evidence="3" type="ORF">M436DRAFT_70964</name>
</gene>
<name>A0A074XLN8_9PEZI</name>
<dbReference type="AlphaFoldDB" id="A0A074XLN8"/>
<protein>
    <recommendedName>
        <fullName evidence="2">Stc1 domain-containing protein</fullName>
    </recommendedName>
</protein>
<dbReference type="EMBL" id="KL584705">
    <property type="protein sequence ID" value="KEQ75476.1"/>
    <property type="molecule type" value="Genomic_DNA"/>
</dbReference>
<dbReference type="RefSeq" id="XP_013429771.1">
    <property type="nucleotide sequence ID" value="XM_013574317.1"/>
</dbReference>
<reference evidence="3 4" key="1">
    <citation type="journal article" date="2014" name="BMC Genomics">
        <title>Genome sequencing of four Aureobasidium pullulans varieties: biotechnological potential, stress tolerance, and description of new species.</title>
        <authorList>
            <person name="Gostin Ar C."/>
            <person name="Ohm R.A."/>
            <person name="Kogej T."/>
            <person name="Sonjak S."/>
            <person name="Turk M."/>
            <person name="Zajc J."/>
            <person name="Zalar P."/>
            <person name="Grube M."/>
            <person name="Sun H."/>
            <person name="Han J."/>
            <person name="Sharma A."/>
            <person name="Chiniquy J."/>
            <person name="Ngan C.Y."/>
            <person name="Lipzen A."/>
            <person name="Barry K."/>
            <person name="Grigoriev I.V."/>
            <person name="Gunde-Cimerman N."/>
        </authorList>
    </citation>
    <scope>NUCLEOTIDE SEQUENCE [LARGE SCALE GENOMIC DNA]</scope>
    <source>
        <strain evidence="3 4">CBS 147.97</strain>
    </source>
</reference>
<proteinExistence type="predicted"/>
<dbReference type="Proteomes" id="UP000027730">
    <property type="component" value="Unassembled WGS sequence"/>
</dbReference>
<accession>A0A074XLN8</accession>
<organism evidence="3 4">
    <name type="scientific">Aureobasidium namibiae CBS 147.97</name>
    <dbReference type="NCBI Taxonomy" id="1043004"/>
    <lineage>
        <taxon>Eukaryota</taxon>
        <taxon>Fungi</taxon>
        <taxon>Dikarya</taxon>
        <taxon>Ascomycota</taxon>
        <taxon>Pezizomycotina</taxon>
        <taxon>Dothideomycetes</taxon>
        <taxon>Dothideomycetidae</taxon>
        <taxon>Dothideales</taxon>
        <taxon>Saccotheciaceae</taxon>
        <taxon>Aureobasidium</taxon>
    </lineage>
</organism>
<feature type="compositionally biased region" description="Acidic residues" evidence="1">
    <location>
        <begin position="161"/>
        <end position="180"/>
    </location>
</feature>
<feature type="domain" description="Stc1" evidence="2">
    <location>
        <begin position="4"/>
        <end position="41"/>
    </location>
</feature>
<sequence>MPQSNQNVERECSLCGKVRGLYEFSASQRRKGDDAACLRCIPEIQSVKPGQQKHDMDTSDAKYIAHTGTTASKTSGSLVNKTGGVRLPTSALSSAITAGSGNASVISTGAYTRNGAASFAAPSTRYSSATNGNEPAPTYDVGENGWVRIRKGHREENVPELADDDVETFKDDDDGEDYNM</sequence>
<dbReference type="HOGENOM" id="CLU_095730_0_0_1"/>